<evidence type="ECO:0000256" key="1">
    <source>
        <dbReference type="ARBA" id="ARBA00004448"/>
    </source>
</evidence>
<dbReference type="InParanoid" id="A0A1Y2F8I7"/>
<evidence type="ECO:0000256" key="3">
    <source>
        <dbReference type="ARBA" id="ARBA00022448"/>
    </source>
</evidence>
<evidence type="ECO:0000256" key="9">
    <source>
        <dbReference type="ARBA" id="ARBA00023010"/>
    </source>
</evidence>
<dbReference type="GO" id="GO:0030150">
    <property type="term" value="P:protein import into mitochondrial matrix"/>
    <property type="evidence" value="ECO:0007669"/>
    <property type="project" value="UniProtKB-UniRule"/>
</dbReference>
<evidence type="ECO:0000256" key="5">
    <source>
        <dbReference type="ARBA" id="ARBA00022792"/>
    </source>
</evidence>
<dbReference type="GO" id="GO:0001405">
    <property type="term" value="C:PAM complex, Tim23 associated import motor"/>
    <property type="evidence" value="ECO:0007669"/>
    <property type="project" value="UniProtKB-UniRule"/>
</dbReference>
<dbReference type="OrthoDB" id="5970083at2759"/>
<comment type="subunit">
    <text evidence="12">Component of the PAM complex.</text>
</comment>
<keyword evidence="10 12" id="KW-0496">Mitochondrion</keyword>
<evidence type="ECO:0000256" key="7">
    <source>
        <dbReference type="ARBA" id="ARBA00022946"/>
    </source>
</evidence>
<evidence type="ECO:0000313" key="13">
    <source>
        <dbReference type="EMBL" id="ORY79774.1"/>
    </source>
</evidence>
<dbReference type="PANTHER" id="PTHR28021:SF1">
    <property type="entry name" value="PRESEQUENCE TRANSLOCATED-ASSOCIATED MOTOR SUBUNIT PAM17, MITOCHONDRIAL"/>
    <property type="match status" value="1"/>
</dbReference>
<comment type="similarity">
    <text evidence="2 12">Belongs to the PAM17 family.</text>
</comment>
<comment type="subcellular location">
    <subcellularLocation>
        <location evidence="1 12">Mitochondrion inner membrane</location>
        <topology evidence="1 12">Multi-pass membrane protein</topology>
    </subcellularLocation>
</comment>
<feature type="transmembrane region" description="Helical" evidence="12">
    <location>
        <begin position="95"/>
        <end position="118"/>
    </location>
</feature>
<comment type="caution">
    <text evidence="13">The sequence shown here is derived from an EMBL/GenBank/DDBJ whole genome shotgun (WGS) entry which is preliminary data.</text>
</comment>
<keyword evidence="5 12" id="KW-0999">Mitochondrion inner membrane</keyword>
<comment type="function">
    <text evidence="12">Component of the PAM complex, a complex required for the translocation of transit peptide-containing proteins from the inner membrane into the mitochondrial matrix in an ATP-dependent manner.</text>
</comment>
<sequence>MSFRTVSLISRLPTTTPAIRRPFSSSAFRRAAAPAPRPVETQTLDWPTFLRMRRQQRIIGLAASVPTTIVGLGVGVQYFASIEADAGSLIMGVEAVYVLGAAAIGCGVVGWLVGPVVGNQIWRLTHRKALKAFETKEKDFFEHIKRNRADPSRQSVSNPVPDYYAEHVSSLRLYRVWLRDQAAHSRKAAFGDGADRVL</sequence>
<evidence type="ECO:0000256" key="11">
    <source>
        <dbReference type="ARBA" id="ARBA00023136"/>
    </source>
</evidence>
<evidence type="ECO:0000313" key="14">
    <source>
        <dbReference type="Proteomes" id="UP000193467"/>
    </source>
</evidence>
<dbReference type="FunCoup" id="A0A1Y2F8I7">
    <property type="interactions" value="28"/>
</dbReference>
<keyword evidence="11 12" id="KW-0472">Membrane</keyword>
<name>A0A1Y2F8I7_9BASI</name>
<evidence type="ECO:0000256" key="12">
    <source>
        <dbReference type="RuleBase" id="RU367146"/>
    </source>
</evidence>
<dbReference type="InterPro" id="IPR013875">
    <property type="entry name" value="Pam17"/>
</dbReference>
<keyword evidence="8 12" id="KW-1133">Transmembrane helix</keyword>
<evidence type="ECO:0000256" key="4">
    <source>
        <dbReference type="ARBA" id="ARBA00022692"/>
    </source>
</evidence>
<proteinExistence type="inferred from homology"/>
<keyword evidence="9 12" id="KW-0811">Translocation</keyword>
<dbReference type="STRING" id="106004.A0A1Y2F8I7"/>
<keyword evidence="14" id="KW-1185">Reference proteome</keyword>
<dbReference type="Proteomes" id="UP000193467">
    <property type="component" value="Unassembled WGS sequence"/>
</dbReference>
<dbReference type="PANTHER" id="PTHR28021">
    <property type="entry name" value="PRESEQUENCE TRANSLOCATED-ASSOCIATED MOTOR SUBUNIT PAM17, MITOCHONDRIAL"/>
    <property type="match status" value="1"/>
</dbReference>
<dbReference type="AlphaFoldDB" id="A0A1Y2F8I7"/>
<evidence type="ECO:0000256" key="8">
    <source>
        <dbReference type="ARBA" id="ARBA00022989"/>
    </source>
</evidence>
<evidence type="ECO:0000256" key="10">
    <source>
        <dbReference type="ARBA" id="ARBA00023128"/>
    </source>
</evidence>
<keyword evidence="4 12" id="KW-0812">Transmembrane</keyword>
<dbReference type="Pfam" id="PF08566">
    <property type="entry name" value="Pam17"/>
    <property type="match status" value="1"/>
</dbReference>
<evidence type="ECO:0000256" key="6">
    <source>
        <dbReference type="ARBA" id="ARBA00022927"/>
    </source>
</evidence>
<evidence type="ECO:0000256" key="2">
    <source>
        <dbReference type="ARBA" id="ARBA00006837"/>
    </source>
</evidence>
<accession>A0A1Y2F8I7</accession>
<keyword evidence="7" id="KW-0809">Transit peptide</keyword>
<organism evidence="13 14">
    <name type="scientific">Leucosporidium creatinivorum</name>
    <dbReference type="NCBI Taxonomy" id="106004"/>
    <lineage>
        <taxon>Eukaryota</taxon>
        <taxon>Fungi</taxon>
        <taxon>Dikarya</taxon>
        <taxon>Basidiomycota</taxon>
        <taxon>Pucciniomycotina</taxon>
        <taxon>Microbotryomycetes</taxon>
        <taxon>Leucosporidiales</taxon>
        <taxon>Leucosporidium</taxon>
    </lineage>
</organism>
<gene>
    <name evidence="13" type="ORF">BCR35DRAFT_352675</name>
</gene>
<feature type="transmembrane region" description="Helical" evidence="12">
    <location>
        <begin position="58"/>
        <end position="80"/>
    </location>
</feature>
<reference evidence="13 14" key="1">
    <citation type="submission" date="2016-07" db="EMBL/GenBank/DDBJ databases">
        <title>Pervasive Adenine N6-methylation of Active Genes in Fungi.</title>
        <authorList>
            <consortium name="DOE Joint Genome Institute"/>
            <person name="Mondo S.J."/>
            <person name="Dannebaum R.O."/>
            <person name="Kuo R.C."/>
            <person name="Labutti K."/>
            <person name="Haridas S."/>
            <person name="Kuo A."/>
            <person name="Salamov A."/>
            <person name="Ahrendt S.R."/>
            <person name="Lipzen A."/>
            <person name="Sullivan W."/>
            <person name="Andreopoulos W.B."/>
            <person name="Clum A."/>
            <person name="Lindquist E."/>
            <person name="Daum C."/>
            <person name="Ramamoorthy G.K."/>
            <person name="Gryganskyi A."/>
            <person name="Culley D."/>
            <person name="Magnuson J.K."/>
            <person name="James T.Y."/>
            <person name="O'Malley M.A."/>
            <person name="Stajich J.E."/>
            <person name="Spatafora J.W."/>
            <person name="Visel A."/>
            <person name="Grigoriev I.V."/>
        </authorList>
    </citation>
    <scope>NUCLEOTIDE SEQUENCE [LARGE SCALE GENOMIC DNA]</scope>
    <source>
        <strain evidence="13 14">62-1032</strain>
    </source>
</reference>
<keyword evidence="3 12" id="KW-0813">Transport</keyword>
<keyword evidence="6 12" id="KW-0653">Protein transport</keyword>
<dbReference type="EMBL" id="MCGR01000026">
    <property type="protein sequence ID" value="ORY79774.1"/>
    <property type="molecule type" value="Genomic_DNA"/>
</dbReference>
<protein>
    <recommendedName>
        <fullName evidence="12">Presequence translocated-associated motor subunit PAM17</fullName>
    </recommendedName>
</protein>